<dbReference type="Pfam" id="PF13417">
    <property type="entry name" value="GST_N_3"/>
    <property type="match status" value="1"/>
</dbReference>
<proteinExistence type="predicted"/>
<accession>A0AAW0EIS2</accession>
<dbReference type="AlphaFoldDB" id="A0AAW0EIS2"/>
<dbReference type="EMBL" id="JAWWNJ010000001">
    <property type="protein sequence ID" value="KAK7064468.1"/>
    <property type="molecule type" value="Genomic_DNA"/>
</dbReference>
<gene>
    <name evidence="3" type="ORF">R3P38DRAFT_2824717</name>
</gene>
<evidence type="ECO:0000259" key="2">
    <source>
        <dbReference type="PROSITE" id="PS50404"/>
    </source>
</evidence>
<dbReference type="Gene3D" id="3.40.30.10">
    <property type="entry name" value="Glutaredoxin"/>
    <property type="match status" value="1"/>
</dbReference>
<dbReference type="PROSITE" id="PS50404">
    <property type="entry name" value="GST_NTER"/>
    <property type="match status" value="1"/>
</dbReference>
<feature type="chain" id="PRO_5043620334" evidence="1">
    <location>
        <begin position="23"/>
        <end position="274"/>
    </location>
</feature>
<feature type="signal peptide" evidence="1">
    <location>
        <begin position="1"/>
        <end position="22"/>
    </location>
</feature>
<evidence type="ECO:0000313" key="4">
    <source>
        <dbReference type="Proteomes" id="UP001362999"/>
    </source>
</evidence>
<organism evidence="3 4">
    <name type="scientific">Favolaschia claudopus</name>
    <dbReference type="NCBI Taxonomy" id="2862362"/>
    <lineage>
        <taxon>Eukaryota</taxon>
        <taxon>Fungi</taxon>
        <taxon>Dikarya</taxon>
        <taxon>Basidiomycota</taxon>
        <taxon>Agaricomycotina</taxon>
        <taxon>Agaricomycetes</taxon>
        <taxon>Agaricomycetidae</taxon>
        <taxon>Agaricales</taxon>
        <taxon>Marasmiineae</taxon>
        <taxon>Mycenaceae</taxon>
        <taxon>Favolaschia</taxon>
    </lineage>
</organism>
<dbReference type="InterPro" id="IPR036249">
    <property type="entry name" value="Thioredoxin-like_sf"/>
</dbReference>
<protein>
    <submittedName>
        <fullName evidence="3">GST N-terminal domain-containing protein</fullName>
    </submittedName>
</protein>
<name>A0AAW0EIS2_9AGAR</name>
<sequence>MPKTLYIFAGSVWAAVAELAVAELGYKEGDVTFKTVNLMEGENFAASFLKINPNGTLPTLESDGKSHTSTAEVTAALVKDAPIKVKAGSSIIQTIHEDKYDPNFAMLLARNDEELNAKSAGLAGMFLSKRQAALEKLSAEPGAEEFKAFYDTKKGQNGGMLAIVTGKAPAEHKNGFLAQSQAHFDNVKSAVFTVLPGFLPDSGFIGGEIPGEDDFHVGAWLTRIAATTGAKSADDALAALEKAYGAPVPAQVAAYWGTWTARPSWKKVYADGLH</sequence>
<dbReference type="SUPFAM" id="SSF52833">
    <property type="entry name" value="Thioredoxin-like"/>
    <property type="match status" value="1"/>
</dbReference>
<comment type="caution">
    <text evidence="3">The sequence shown here is derived from an EMBL/GenBank/DDBJ whole genome shotgun (WGS) entry which is preliminary data.</text>
</comment>
<evidence type="ECO:0000313" key="3">
    <source>
        <dbReference type="EMBL" id="KAK7064468.1"/>
    </source>
</evidence>
<keyword evidence="1" id="KW-0732">Signal</keyword>
<evidence type="ECO:0000256" key="1">
    <source>
        <dbReference type="SAM" id="SignalP"/>
    </source>
</evidence>
<dbReference type="InterPro" id="IPR004045">
    <property type="entry name" value="Glutathione_S-Trfase_N"/>
</dbReference>
<reference evidence="3 4" key="1">
    <citation type="journal article" date="2024" name="J Genomics">
        <title>Draft genome sequencing and assembly of Favolaschia claudopus CIRM-BRFM 2984 isolated from oak limbs.</title>
        <authorList>
            <person name="Navarro D."/>
            <person name="Drula E."/>
            <person name="Chaduli D."/>
            <person name="Cazenave R."/>
            <person name="Ahrendt S."/>
            <person name="Wang J."/>
            <person name="Lipzen A."/>
            <person name="Daum C."/>
            <person name="Barry K."/>
            <person name="Grigoriev I.V."/>
            <person name="Favel A."/>
            <person name="Rosso M.N."/>
            <person name="Martin F."/>
        </authorList>
    </citation>
    <scope>NUCLEOTIDE SEQUENCE [LARGE SCALE GENOMIC DNA]</scope>
    <source>
        <strain evidence="3 4">CIRM-BRFM 2984</strain>
    </source>
</reference>
<feature type="domain" description="GST N-terminal" evidence="2">
    <location>
        <begin position="1"/>
        <end position="104"/>
    </location>
</feature>
<keyword evidence="4" id="KW-1185">Reference proteome</keyword>
<dbReference type="Proteomes" id="UP001362999">
    <property type="component" value="Unassembled WGS sequence"/>
</dbReference>